<dbReference type="PROSITE" id="PS51257">
    <property type="entry name" value="PROKAR_LIPOPROTEIN"/>
    <property type="match status" value="1"/>
</dbReference>
<accession>A0A5C5UZ23</accession>
<proteinExistence type="predicted"/>
<dbReference type="InterPro" id="IPR004843">
    <property type="entry name" value="Calcineurin-like_PHP"/>
</dbReference>
<sequence length="309" mass="34486">MQRRNFLQLAGAALGGCMLPSLARAEHTAKPFRFAHLTDIHVQPELSAGEGFRKCLASVNSLAAKPEVIVTGGDMVMDVFAHNRDRADQLFSLYGDITKGETDIAFRPCIGNHDVFGWSNRQDVKPEDAAYGKGLVCEKLGLEKTYYAFDQGGWRFYILDDIQMAPNNRYQAYLEEEQLDWLTKDLEAKPAETPAVVVSHIPFYTVTTFDVGREEDLAYRVGYSAMCRDAGKIGSLFSKYNVKLALSGHHHLLERIEYNGVTYICGGAVSGGWWRGPRKGVQEGYGVVDLNPDGTFKYEYVDYGWTPVA</sequence>
<dbReference type="Pfam" id="PF00149">
    <property type="entry name" value="Metallophos"/>
    <property type="match status" value="1"/>
</dbReference>
<dbReference type="InterPro" id="IPR006311">
    <property type="entry name" value="TAT_signal"/>
</dbReference>
<dbReference type="PROSITE" id="PS51318">
    <property type="entry name" value="TAT"/>
    <property type="match status" value="1"/>
</dbReference>
<dbReference type="PANTHER" id="PTHR43143:SF1">
    <property type="entry name" value="SERINE_THREONINE-PROTEIN PHOSPHATASE CPPED1"/>
    <property type="match status" value="1"/>
</dbReference>
<name>A0A5C5UZ23_9BACT</name>
<dbReference type="SUPFAM" id="SSF56300">
    <property type="entry name" value="Metallo-dependent phosphatases"/>
    <property type="match status" value="1"/>
</dbReference>
<dbReference type="InterPro" id="IPR029052">
    <property type="entry name" value="Metallo-depent_PP-like"/>
</dbReference>
<feature type="domain" description="Calcineurin-like phosphoesterase" evidence="1">
    <location>
        <begin position="32"/>
        <end position="251"/>
    </location>
</feature>
<protein>
    <submittedName>
        <fullName evidence="2">Calcineurin-like phosphoesterase superfamily domain protein</fullName>
    </submittedName>
</protein>
<gene>
    <name evidence="2" type="ORF">Enr8_42610</name>
</gene>
<evidence type="ECO:0000259" key="1">
    <source>
        <dbReference type="Pfam" id="PF00149"/>
    </source>
</evidence>
<dbReference type="AlphaFoldDB" id="A0A5C5UZ23"/>
<evidence type="ECO:0000313" key="3">
    <source>
        <dbReference type="Proteomes" id="UP000318878"/>
    </source>
</evidence>
<dbReference type="Gene3D" id="3.60.21.10">
    <property type="match status" value="1"/>
</dbReference>
<organism evidence="2 3">
    <name type="scientific">Blastopirellula retiformator</name>
    <dbReference type="NCBI Taxonomy" id="2527970"/>
    <lineage>
        <taxon>Bacteria</taxon>
        <taxon>Pseudomonadati</taxon>
        <taxon>Planctomycetota</taxon>
        <taxon>Planctomycetia</taxon>
        <taxon>Pirellulales</taxon>
        <taxon>Pirellulaceae</taxon>
        <taxon>Blastopirellula</taxon>
    </lineage>
</organism>
<dbReference type="RefSeq" id="WP_146435429.1">
    <property type="nucleotide sequence ID" value="NZ_SJPF01000005.1"/>
</dbReference>
<dbReference type="EMBL" id="SJPF01000005">
    <property type="protein sequence ID" value="TWT30737.1"/>
    <property type="molecule type" value="Genomic_DNA"/>
</dbReference>
<dbReference type="GO" id="GO:0016787">
    <property type="term" value="F:hydrolase activity"/>
    <property type="evidence" value="ECO:0007669"/>
    <property type="project" value="InterPro"/>
</dbReference>
<dbReference type="OrthoDB" id="211986at2"/>
<reference evidence="2 3" key="1">
    <citation type="submission" date="2019-02" db="EMBL/GenBank/DDBJ databases">
        <title>Deep-cultivation of Planctomycetes and their phenomic and genomic characterization uncovers novel biology.</title>
        <authorList>
            <person name="Wiegand S."/>
            <person name="Jogler M."/>
            <person name="Boedeker C."/>
            <person name="Pinto D."/>
            <person name="Vollmers J."/>
            <person name="Rivas-Marin E."/>
            <person name="Kohn T."/>
            <person name="Peeters S.H."/>
            <person name="Heuer A."/>
            <person name="Rast P."/>
            <person name="Oberbeckmann S."/>
            <person name="Bunk B."/>
            <person name="Jeske O."/>
            <person name="Meyerdierks A."/>
            <person name="Storesund J.E."/>
            <person name="Kallscheuer N."/>
            <person name="Luecker S."/>
            <person name="Lage O.M."/>
            <person name="Pohl T."/>
            <person name="Merkel B.J."/>
            <person name="Hornburger P."/>
            <person name="Mueller R.-W."/>
            <person name="Bruemmer F."/>
            <person name="Labrenz M."/>
            <person name="Spormann A.M."/>
            <person name="Op Den Camp H."/>
            <person name="Overmann J."/>
            <person name="Amann R."/>
            <person name="Jetten M.S.M."/>
            <person name="Mascher T."/>
            <person name="Medema M.H."/>
            <person name="Devos D.P."/>
            <person name="Kaster A.-K."/>
            <person name="Ovreas L."/>
            <person name="Rohde M."/>
            <person name="Galperin M.Y."/>
            <person name="Jogler C."/>
        </authorList>
    </citation>
    <scope>NUCLEOTIDE SEQUENCE [LARGE SCALE GENOMIC DNA]</scope>
    <source>
        <strain evidence="2 3">Enr8</strain>
    </source>
</reference>
<dbReference type="Proteomes" id="UP000318878">
    <property type="component" value="Unassembled WGS sequence"/>
</dbReference>
<comment type="caution">
    <text evidence="2">The sequence shown here is derived from an EMBL/GenBank/DDBJ whole genome shotgun (WGS) entry which is preliminary data.</text>
</comment>
<dbReference type="PANTHER" id="PTHR43143">
    <property type="entry name" value="METALLOPHOSPHOESTERASE, CALCINEURIN SUPERFAMILY"/>
    <property type="match status" value="1"/>
</dbReference>
<dbReference type="InterPro" id="IPR051918">
    <property type="entry name" value="STPP_CPPED1"/>
</dbReference>
<evidence type="ECO:0000313" key="2">
    <source>
        <dbReference type="EMBL" id="TWT30737.1"/>
    </source>
</evidence>
<keyword evidence="3" id="KW-1185">Reference proteome</keyword>